<evidence type="ECO:0000313" key="3">
    <source>
        <dbReference type="EMBL" id="AJC22278.1"/>
    </source>
</evidence>
<evidence type="ECO:0000313" key="6">
    <source>
        <dbReference type="Proteomes" id="UP000254589"/>
    </source>
</evidence>
<dbReference type="KEGG" id="ppul:RO07_20475"/>
<dbReference type="InterPro" id="IPR051599">
    <property type="entry name" value="Cell_Envelope_Assoc"/>
</dbReference>
<dbReference type="RefSeq" id="WP_039411019.1">
    <property type="nucleotide sequence ID" value="NZ_CP010310.2"/>
</dbReference>
<reference evidence="4 6" key="3">
    <citation type="submission" date="2018-06" db="EMBL/GenBank/DDBJ databases">
        <authorList>
            <consortium name="Pathogen Informatics"/>
            <person name="Doyle S."/>
        </authorList>
    </citation>
    <scope>NUCLEOTIDE SEQUENCE [LARGE SCALE GENOMIC DNA]</scope>
    <source>
        <strain evidence="4 6">NCTC13159</strain>
    </source>
</reference>
<dbReference type="Proteomes" id="UP000035086">
    <property type="component" value="Chromosome"/>
</dbReference>
<dbReference type="PANTHER" id="PTHR30336">
    <property type="entry name" value="INNER MEMBRANE PROTEIN, PROBABLE PERMEASE"/>
    <property type="match status" value="1"/>
</dbReference>
<dbReference type="Pfam" id="PF02698">
    <property type="entry name" value="DUF218"/>
    <property type="match status" value="1"/>
</dbReference>
<organism evidence="4 6">
    <name type="scientific">Pandoraea pulmonicola</name>
    <dbReference type="NCBI Taxonomy" id="93221"/>
    <lineage>
        <taxon>Bacteria</taxon>
        <taxon>Pseudomonadati</taxon>
        <taxon>Pseudomonadota</taxon>
        <taxon>Betaproteobacteria</taxon>
        <taxon>Burkholderiales</taxon>
        <taxon>Burkholderiaceae</taxon>
        <taxon>Pandoraea</taxon>
    </lineage>
</organism>
<proteinExistence type="predicted"/>
<dbReference type="InterPro" id="IPR014729">
    <property type="entry name" value="Rossmann-like_a/b/a_fold"/>
</dbReference>
<reference evidence="3" key="2">
    <citation type="submission" date="2016-11" db="EMBL/GenBank/DDBJ databases">
        <title>Complete Genome Sequencing of Pandoraea pulmonicola DSM 16583.</title>
        <authorList>
            <person name="Chan K.-G."/>
        </authorList>
    </citation>
    <scope>NUCLEOTIDE SEQUENCE</scope>
    <source>
        <strain evidence="3">DSM 16583</strain>
    </source>
</reference>
<dbReference type="GO" id="GO:0005886">
    <property type="term" value="C:plasma membrane"/>
    <property type="evidence" value="ECO:0007669"/>
    <property type="project" value="TreeGrafter"/>
</dbReference>
<dbReference type="CDD" id="cd06259">
    <property type="entry name" value="YdcF-like"/>
    <property type="match status" value="1"/>
</dbReference>
<evidence type="ECO:0000259" key="2">
    <source>
        <dbReference type="Pfam" id="PF02698"/>
    </source>
</evidence>
<dbReference type="EMBL" id="UGSJ01000001">
    <property type="protein sequence ID" value="SUA88658.1"/>
    <property type="molecule type" value="Genomic_DNA"/>
</dbReference>
<protein>
    <submittedName>
        <fullName evidence="4">DUF218 domain</fullName>
    </submittedName>
</protein>
<dbReference type="Proteomes" id="UP000254589">
    <property type="component" value="Unassembled WGS sequence"/>
</dbReference>
<dbReference type="PANTHER" id="PTHR30336:SF4">
    <property type="entry name" value="ENVELOPE BIOGENESIS FACTOR ELYC"/>
    <property type="match status" value="1"/>
</dbReference>
<dbReference type="EMBL" id="CP010310">
    <property type="protein sequence ID" value="AJC22278.1"/>
    <property type="molecule type" value="Genomic_DNA"/>
</dbReference>
<gene>
    <name evidence="4" type="ORF">NCTC13159_00108</name>
    <name evidence="3" type="ORF">RO07_20475</name>
</gene>
<keyword evidence="1" id="KW-1133">Transmembrane helix</keyword>
<feature type="transmembrane region" description="Helical" evidence="1">
    <location>
        <begin position="28"/>
        <end position="49"/>
    </location>
</feature>
<dbReference type="InterPro" id="IPR003848">
    <property type="entry name" value="DUF218"/>
</dbReference>
<dbReference type="GO" id="GO:0043164">
    <property type="term" value="P:Gram-negative-bacterium-type cell wall biogenesis"/>
    <property type="evidence" value="ECO:0007669"/>
    <property type="project" value="TreeGrafter"/>
</dbReference>
<name>A0AAJ5CYK5_PANPU</name>
<dbReference type="GO" id="GO:0000270">
    <property type="term" value="P:peptidoglycan metabolic process"/>
    <property type="evidence" value="ECO:0007669"/>
    <property type="project" value="TreeGrafter"/>
</dbReference>
<dbReference type="AlphaFoldDB" id="A0AAJ5CYK5"/>
<keyword evidence="1" id="KW-0812">Transmembrane</keyword>
<evidence type="ECO:0000256" key="1">
    <source>
        <dbReference type="SAM" id="Phobius"/>
    </source>
</evidence>
<reference evidence="5" key="1">
    <citation type="submission" date="2014-12" db="EMBL/GenBank/DDBJ databases">
        <title>Complete Genome Sequencing of Pandoraea pulmonicola DSM 16583.</title>
        <authorList>
            <person name="Chan K.-G."/>
        </authorList>
    </citation>
    <scope>NUCLEOTIDE SEQUENCE [LARGE SCALE GENOMIC DNA]</scope>
    <source>
        <strain evidence="5">DSM 16583</strain>
    </source>
</reference>
<evidence type="ECO:0000313" key="4">
    <source>
        <dbReference type="EMBL" id="SUA88658.1"/>
    </source>
</evidence>
<dbReference type="Gene3D" id="3.40.50.620">
    <property type="entry name" value="HUPs"/>
    <property type="match status" value="1"/>
</dbReference>
<keyword evidence="5" id="KW-1185">Reference proteome</keyword>
<keyword evidence="1" id="KW-0472">Membrane</keyword>
<evidence type="ECO:0000313" key="5">
    <source>
        <dbReference type="Proteomes" id="UP000035086"/>
    </source>
</evidence>
<sequence>MTLTMLVVVIVLAASCAALKWRRTSRTLYAISIILFLAVGCGPIPAWLLSNLQSAYDVRPTIEWSKRNAIVLLGAGTEKVARTNSVEPGTFSYARIVEAAELYNDCRKTESDCKIFVSGGDAQKTGSPEAIVYRKSLLRLGIQATDVLLESDSMNTWQNAQFTSALLRRYDAGRTLLVSSGIHMRRSMLYFSHFGVTATPVRADYLRARMSALPLSYNFAVADFALHEYTGIARYHVYNALGWNPVRQQPGDA</sequence>
<feature type="domain" description="DUF218" evidence="2">
    <location>
        <begin position="69"/>
        <end position="231"/>
    </location>
</feature>
<accession>A0AAJ5CYK5</accession>